<dbReference type="PANTHER" id="PTHR34138:SF1">
    <property type="entry name" value="CELL SHAPE-DETERMINING PROTEIN MREC"/>
    <property type="match status" value="1"/>
</dbReference>
<dbReference type="Gene3D" id="2.40.10.340">
    <property type="entry name" value="Rod shape-determining protein MreC, domain 1"/>
    <property type="match status" value="1"/>
</dbReference>
<keyword evidence="9" id="KW-1185">Reference proteome</keyword>
<dbReference type="PIRSF" id="PIRSF038471">
    <property type="entry name" value="MreC"/>
    <property type="match status" value="1"/>
</dbReference>
<dbReference type="eggNOG" id="COG1792">
    <property type="taxonomic scope" value="Bacteria"/>
</dbReference>
<name>S3JZT2_TREMA</name>
<dbReference type="InterPro" id="IPR007221">
    <property type="entry name" value="MreC"/>
</dbReference>
<dbReference type="HOGENOM" id="CLU_042663_1_0_12"/>
<organism evidence="8 9">
    <name type="scientific">Treponema maltophilum ATCC 51939</name>
    <dbReference type="NCBI Taxonomy" id="1125699"/>
    <lineage>
        <taxon>Bacteria</taxon>
        <taxon>Pseudomonadati</taxon>
        <taxon>Spirochaetota</taxon>
        <taxon>Spirochaetia</taxon>
        <taxon>Spirochaetales</taxon>
        <taxon>Treponemataceae</taxon>
        <taxon>Treponema</taxon>
    </lineage>
</organism>
<keyword evidence="6" id="KW-0175">Coiled coil</keyword>
<comment type="caution">
    <text evidence="8">The sequence shown here is derived from an EMBL/GenBank/DDBJ whole genome shotgun (WGS) entry which is preliminary data.</text>
</comment>
<evidence type="ECO:0000256" key="5">
    <source>
        <dbReference type="PIRNR" id="PIRNR038471"/>
    </source>
</evidence>
<keyword evidence="3 5" id="KW-0133">Cell shape</keyword>
<evidence type="ECO:0000313" key="9">
    <source>
        <dbReference type="Proteomes" id="UP000014541"/>
    </source>
</evidence>
<feature type="domain" description="Rod shape-determining protein MreC beta-barrel core" evidence="7">
    <location>
        <begin position="124"/>
        <end position="277"/>
    </location>
</feature>
<evidence type="ECO:0000256" key="6">
    <source>
        <dbReference type="SAM" id="Coils"/>
    </source>
</evidence>
<dbReference type="EMBL" id="ATFF01000006">
    <property type="protein sequence ID" value="EPF30760.1"/>
    <property type="molecule type" value="Genomic_DNA"/>
</dbReference>
<evidence type="ECO:0000259" key="7">
    <source>
        <dbReference type="Pfam" id="PF04085"/>
    </source>
</evidence>
<dbReference type="RefSeq" id="WP_016525371.1">
    <property type="nucleotide sequence ID" value="NZ_KE332518.1"/>
</dbReference>
<dbReference type="Gene3D" id="2.40.10.350">
    <property type="entry name" value="Rod shape-determining protein MreC, domain 2"/>
    <property type="match status" value="1"/>
</dbReference>
<dbReference type="OrthoDB" id="9792313at2"/>
<evidence type="ECO:0000256" key="2">
    <source>
        <dbReference type="ARBA" id="ARBA00013855"/>
    </source>
</evidence>
<dbReference type="Proteomes" id="UP000014541">
    <property type="component" value="Unassembled WGS sequence"/>
</dbReference>
<dbReference type="NCBIfam" id="TIGR00219">
    <property type="entry name" value="mreC"/>
    <property type="match status" value="1"/>
</dbReference>
<accession>S3JZT2</accession>
<dbReference type="Pfam" id="PF04085">
    <property type="entry name" value="MreC"/>
    <property type="match status" value="1"/>
</dbReference>
<evidence type="ECO:0000313" key="8">
    <source>
        <dbReference type="EMBL" id="EPF30760.1"/>
    </source>
</evidence>
<comment type="function">
    <text evidence="5">Involved in formation and maintenance of cell shape.</text>
</comment>
<dbReference type="PATRIC" id="fig|1125699.3.peg.1104"/>
<dbReference type="STRING" id="1125699.HMPREF9194_01081"/>
<feature type="coiled-coil region" evidence="6">
    <location>
        <begin position="61"/>
        <end position="91"/>
    </location>
</feature>
<sequence length="289" mass="31935">MSARKLTYTFKFSLVLLAVLFIVSALILGLSTGNFIVDFKQTGFSVVSTAQKGLNSAVNGIKDTVSAINELSNLKKEYEELTEKLKNYEYMQRTNAEIRKENERLNTLLNFSQQYEYGNLPARIIGRDADNLYTAITIGKGSKHGVKKNMPVIAVQQGRVGLVGKIVTVGTYTSMIMPIYDLQCSVSARIQHTRDLGLINGGGSPDAPLEMNYIKKRVLDQLQFGDIIVTSGENGNYLREIPIGTIHSVSVVDYDTSLLISVTPIVDFSRLEEVIIVNTAEKKGEGEEQ</sequence>
<evidence type="ECO:0000256" key="1">
    <source>
        <dbReference type="ARBA" id="ARBA00009369"/>
    </source>
</evidence>
<dbReference type="InterPro" id="IPR042175">
    <property type="entry name" value="Cell/Rod_MreC_2"/>
</dbReference>
<dbReference type="InterPro" id="IPR055342">
    <property type="entry name" value="MreC_beta-barrel_core"/>
</dbReference>
<reference evidence="8 9" key="1">
    <citation type="submission" date="2013-04" db="EMBL/GenBank/DDBJ databases">
        <title>The Genome Sequence of Treponema maltophilum ATCC 51939.</title>
        <authorList>
            <consortium name="The Broad Institute Genomics Platform"/>
            <person name="Earl A."/>
            <person name="Ward D."/>
            <person name="Feldgarden M."/>
            <person name="Gevers D."/>
            <person name="Leonetti C."/>
            <person name="Blanton J.M."/>
            <person name="Dewhirst F.E."/>
            <person name="Izard J."/>
            <person name="Walker B."/>
            <person name="Young S."/>
            <person name="Zeng Q."/>
            <person name="Gargeya S."/>
            <person name="Fitzgerald M."/>
            <person name="Haas B."/>
            <person name="Abouelleil A."/>
            <person name="Allen A.W."/>
            <person name="Alvarado L."/>
            <person name="Arachchi H.M."/>
            <person name="Berlin A.M."/>
            <person name="Chapman S.B."/>
            <person name="Gainer-Dewar J."/>
            <person name="Goldberg J."/>
            <person name="Griggs A."/>
            <person name="Gujja S."/>
            <person name="Hansen M."/>
            <person name="Howarth C."/>
            <person name="Imamovic A."/>
            <person name="Ireland A."/>
            <person name="Larimer J."/>
            <person name="McCowan C."/>
            <person name="Murphy C."/>
            <person name="Pearson M."/>
            <person name="Poon T.W."/>
            <person name="Priest M."/>
            <person name="Roberts A."/>
            <person name="Saif S."/>
            <person name="Shea T."/>
            <person name="Sisk P."/>
            <person name="Sykes S."/>
            <person name="Wortman J."/>
            <person name="Nusbaum C."/>
            <person name="Birren B."/>
        </authorList>
    </citation>
    <scope>NUCLEOTIDE SEQUENCE [LARGE SCALE GENOMIC DNA]</scope>
    <source>
        <strain evidence="8 9">ATCC 51939</strain>
    </source>
</reference>
<evidence type="ECO:0000256" key="4">
    <source>
        <dbReference type="ARBA" id="ARBA00032089"/>
    </source>
</evidence>
<dbReference type="GO" id="GO:0005886">
    <property type="term" value="C:plasma membrane"/>
    <property type="evidence" value="ECO:0007669"/>
    <property type="project" value="TreeGrafter"/>
</dbReference>
<dbReference type="AlphaFoldDB" id="S3JZT2"/>
<gene>
    <name evidence="8" type="ORF">HMPREF9194_01081</name>
</gene>
<evidence type="ECO:0000256" key="3">
    <source>
        <dbReference type="ARBA" id="ARBA00022960"/>
    </source>
</evidence>
<protein>
    <recommendedName>
        <fullName evidence="2 5">Cell shape-determining protein MreC</fullName>
    </recommendedName>
    <alternativeName>
        <fullName evidence="4 5">Cell shape protein MreC</fullName>
    </alternativeName>
</protein>
<comment type="similarity">
    <text evidence="1 5">Belongs to the MreC family.</text>
</comment>
<dbReference type="InterPro" id="IPR042177">
    <property type="entry name" value="Cell/Rod_1"/>
</dbReference>
<dbReference type="PANTHER" id="PTHR34138">
    <property type="entry name" value="CELL SHAPE-DETERMINING PROTEIN MREC"/>
    <property type="match status" value="1"/>
</dbReference>
<dbReference type="GO" id="GO:0008360">
    <property type="term" value="P:regulation of cell shape"/>
    <property type="evidence" value="ECO:0007669"/>
    <property type="project" value="UniProtKB-KW"/>
</dbReference>
<proteinExistence type="inferred from homology"/>